<evidence type="ECO:0000313" key="3">
    <source>
        <dbReference type="Proteomes" id="UP000326924"/>
    </source>
</evidence>
<dbReference type="AlphaFoldDB" id="A0A5J5ECH7"/>
<dbReference type="EMBL" id="VXIS01000596">
    <property type="protein sequence ID" value="KAA8892776.1"/>
    <property type="molecule type" value="Genomic_DNA"/>
</dbReference>
<proteinExistence type="predicted"/>
<comment type="caution">
    <text evidence="2">The sequence shown here is derived from an EMBL/GenBank/DDBJ whole genome shotgun (WGS) entry which is preliminary data.</text>
</comment>
<reference evidence="2 3" key="1">
    <citation type="submission" date="2019-09" db="EMBL/GenBank/DDBJ databases">
        <title>Draft genome of the ectomycorrhizal ascomycete Sphaerosporella brunnea.</title>
        <authorList>
            <consortium name="DOE Joint Genome Institute"/>
            <person name="Benucci G.M."/>
            <person name="Marozzi G."/>
            <person name="Antonielli L."/>
            <person name="Sanchez S."/>
            <person name="Marco P."/>
            <person name="Wang X."/>
            <person name="Falini L.B."/>
            <person name="Barry K."/>
            <person name="Haridas S."/>
            <person name="Lipzen A."/>
            <person name="Labutti K."/>
            <person name="Grigoriev I.V."/>
            <person name="Murat C."/>
            <person name="Martin F."/>
            <person name="Albertini E."/>
            <person name="Donnini D."/>
            <person name="Bonito G."/>
        </authorList>
    </citation>
    <scope>NUCLEOTIDE SEQUENCE [LARGE SCALE GENOMIC DNA]</scope>
    <source>
        <strain evidence="2 3">Sb_GMNB300</strain>
    </source>
</reference>
<keyword evidence="3" id="KW-1185">Reference proteome</keyword>
<sequence length="244" mass="27803">MESRAVCCWFGGLPNIPLDLQLPTRPLSVHSPPGDFVHHLATVLRKANQCLQDAQVEMVMESDKRGHQHPFQDRYHSDDEHAESASRKFDHEFAGPFTILDLHGNVAILDIPHNWLQLRTYNVDRLTLDRVDHSYPYPPIPALHSTKVGDEYEEEKLLNHPGSTVKTLQYHVKLAGNDDTESQPLANLVSGCKQFLREYHEKHGLPVYKWMHESGGLKSVGISFTEQGTNLMRPEVVWENRGSE</sequence>
<name>A0A5J5ECH7_9PEZI</name>
<dbReference type="Proteomes" id="UP000326924">
    <property type="component" value="Unassembled WGS sequence"/>
</dbReference>
<dbReference type="InParanoid" id="A0A5J5ECH7"/>
<feature type="region of interest" description="Disordered" evidence="1">
    <location>
        <begin position="61"/>
        <end position="86"/>
    </location>
</feature>
<evidence type="ECO:0000256" key="1">
    <source>
        <dbReference type="SAM" id="MobiDB-lite"/>
    </source>
</evidence>
<organism evidence="2 3">
    <name type="scientific">Sphaerosporella brunnea</name>
    <dbReference type="NCBI Taxonomy" id="1250544"/>
    <lineage>
        <taxon>Eukaryota</taxon>
        <taxon>Fungi</taxon>
        <taxon>Dikarya</taxon>
        <taxon>Ascomycota</taxon>
        <taxon>Pezizomycotina</taxon>
        <taxon>Pezizomycetes</taxon>
        <taxon>Pezizales</taxon>
        <taxon>Pyronemataceae</taxon>
        <taxon>Sphaerosporella</taxon>
    </lineage>
</organism>
<protein>
    <submittedName>
        <fullName evidence="2">Uncharacterized protein</fullName>
    </submittedName>
</protein>
<dbReference type="OrthoDB" id="117147at2759"/>
<accession>A0A5J5ECH7</accession>
<gene>
    <name evidence="2" type="ORF">FN846DRAFT_896561</name>
</gene>
<evidence type="ECO:0000313" key="2">
    <source>
        <dbReference type="EMBL" id="KAA8892776.1"/>
    </source>
</evidence>